<evidence type="ECO:0000313" key="7">
    <source>
        <dbReference type="Proteomes" id="UP000198784"/>
    </source>
</evidence>
<feature type="transmembrane region" description="Helical" evidence="4">
    <location>
        <begin position="70"/>
        <end position="88"/>
    </location>
</feature>
<dbReference type="PANTHER" id="PTHR23537:SF1">
    <property type="entry name" value="SUGAR TRANSPORTER"/>
    <property type="match status" value="1"/>
</dbReference>
<dbReference type="Proteomes" id="UP000198784">
    <property type="component" value="Unassembled WGS sequence"/>
</dbReference>
<feature type="transmembrane region" description="Helical" evidence="4">
    <location>
        <begin position="12"/>
        <end position="29"/>
    </location>
</feature>
<feature type="transmembrane region" description="Helical" evidence="4">
    <location>
        <begin position="246"/>
        <end position="266"/>
    </location>
</feature>
<dbReference type="GO" id="GO:0005886">
    <property type="term" value="C:plasma membrane"/>
    <property type="evidence" value="ECO:0007669"/>
    <property type="project" value="TreeGrafter"/>
</dbReference>
<feature type="transmembrane region" description="Helical" evidence="4">
    <location>
        <begin position="160"/>
        <end position="178"/>
    </location>
</feature>
<evidence type="ECO:0000259" key="5">
    <source>
        <dbReference type="PROSITE" id="PS50850"/>
    </source>
</evidence>
<feature type="transmembrane region" description="Helical" evidence="4">
    <location>
        <begin position="213"/>
        <end position="234"/>
    </location>
</feature>
<dbReference type="Gene3D" id="1.20.1250.20">
    <property type="entry name" value="MFS general substrate transporter like domains"/>
    <property type="match status" value="2"/>
</dbReference>
<proteinExistence type="predicted"/>
<feature type="domain" description="Major facilitator superfamily (MFS) profile" evidence="5">
    <location>
        <begin position="1"/>
        <end position="392"/>
    </location>
</feature>
<dbReference type="InterPro" id="IPR010645">
    <property type="entry name" value="MFS_4"/>
</dbReference>
<feature type="transmembrane region" description="Helical" evidence="4">
    <location>
        <begin position="278"/>
        <end position="296"/>
    </location>
</feature>
<dbReference type="STRING" id="289003.SAMN05216190_101182"/>
<dbReference type="Pfam" id="PF07690">
    <property type="entry name" value="MFS_1"/>
    <property type="match status" value="1"/>
</dbReference>
<feature type="transmembrane region" description="Helical" evidence="4">
    <location>
        <begin position="364"/>
        <end position="387"/>
    </location>
</feature>
<gene>
    <name evidence="6" type="ORF">SAMN05216190_101182</name>
</gene>
<dbReference type="InterPro" id="IPR036259">
    <property type="entry name" value="MFS_trans_sf"/>
</dbReference>
<dbReference type="SUPFAM" id="SSF103473">
    <property type="entry name" value="MFS general substrate transporter"/>
    <property type="match status" value="1"/>
</dbReference>
<feature type="transmembrane region" description="Helical" evidence="4">
    <location>
        <begin position="336"/>
        <end position="358"/>
    </location>
</feature>
<dbReference type="EMBL" id="FOWX01000001">
    <property type="protein sequence ID" value="SFO83106.1"/>
    <property type="molecule type" value="Genomic_DNA"/>
</dbReference>
<keyword evidence="2 4" id="KW-1133">Transmembrane helix</keyword>
<keyword evidence="1 4" id="KW-0812">Transmembrane</keyword>
<dbReference type="InterPro" id="IPR020846">
    <property type="entry name" value="MFS_dom"/>
</dbReference>
<feature type="transmembrane region" description="Helical" evidence="4">
    <location>
        <begin position="94"/>
        <end position="116"/>
    </location>
</feature>
<name>A0A1I5KEP7_9PSED</name>
<evidence type="ECO:0000313" key="6">
    <source>
        <dbReference type="EMBL" id="SFO83106.1"/>
    </source>
</evidence>
<sequence length="405" mass="42569">MRMPTTFGMNQIVSHGFGMFLFAALMPFMRESIEISAWQLATIGALTQLAYLGGAMLLGLLGHRLGTGRLALITGITSSTLLLTMSQLRDPLLITLTLTCLAASAAISWGCIVEIVSRCARAESRSTYLSCASSGTAWGYAINGLLILVVVPLLGWQASWQVAGLFGLLVVTLTWHMLRDLKPAPVSPTASAGPVDSVIPTSRLFATIIGERTALFACLICLLVGFTTMPFSYWLNSYLDELSLPAALGGYTWATVGGTGMVAGFVTGKLADHKGHGTALLVIFSGFALGLLAFVADPGKFALVAGFGYGLMYFPMWGIVAGWVNQHYSSTATMQISGICMVTFGLGGTLGNLLAGYIRETTGSLQGIFFVLTGASLLLVALAIVILRGDRQAALAAKLAAAEAC</sequence>
<dbReference type="GO" id="GO:0022857">
    <property type="term" value="F:transmembrane transporter activity"/>
    <property type="evidence" value="ECO:0007669"/>
    <property type="project" value="InterPro"/>
</dbReference>
<evidence type="ECO:0000256" key="4">
    <source>
        <dbReference type="SAM" id="Phobius"/>
    </source>
</evidence>
<protein>
    <submittedName>
        <fullName evidence="6">Sugar phosphate permease</fullName>
    </submittedName>
</protein>
<feature type="transmembrane region" description="Helical" evidence="4">
    <location>
        <begin position="302"/>
        <end position="324"/>
    </location>
</feature>
<evidence type="ECO:0000256" key="3">
    <source>
        <dbReference type="ARBA" id="ARBA00023136"/>
    </source>
</evidence>
<organism evidence="6 7">
    <name type="scientific">Pseudomonas borbori</name>
    <dbReference type="NCBI Taxonomy" id="289003"/>
    <lineage>
        <taxon>Bacteria</taxon>
        <taxon>Pseudomonadati</taxon>
        <taxon>Pseudomonadota</taxon>
        <taxon>Gammaproteobacteria</taxon>
        <taxon>Pseudomonadales</taxon>
        <taxon>Pseudomonadaceae</taxon>
        <taxon>Pseudomonas</taxon>
    </lineage>
</organism>
<dbReference type="AlphaFoldDB" id="A0A1I5KEP7"/>
<evidence type="ECO:0000256" key="2">
    <source>
        <dbReference type="ARBA" id="ARBA00022989"/>
    </source>
</evidence>
<dbReference type="PROSITE" id="PS50850">
    <property type="entry name" value="MFS"/>
    <property type="match status" value="1"/>
</dbReference>
<reference evidence="7" key="1">
    <citation type="submission" date="2016-10" db="EMBL/GenBank/DDBJ databases">
        <authorList>
            <person name="Varghese N."/>
            <person name="Submissions S."/>
        </authorList>
    </citation>
    <scope>NUCLEOTIDE SEQUENCE [LARGE SCALE GENOMIC DNA]</scope>
    <source>
        <strain evidence="7">DSM 17834</strain>
    </source>
</reference>
<dbReference type="PANTHER" id="PTHR23537">
    <property type="match status" value="1"/>
</dbReference>
<dbReference type="InterPro" id="IPR011701">
    <property type="entry name" value="MFS"/>
</dbReference>
<dbReference type="OrthoDB" id="9067529at2"/>
<evidence type="ECO:0000256" key="1">
    <source>
        <dbReference type="ARBA" id="ARBA00022692"/>
    </source>
</evidence>
<keyword evidence="3 4" id="KW-0472">Membrane</keyword>
<feature type="transmembrane region" description="Helical" evidence="4">
    <location>
        <begin position="35"/>
        <end position="58"/>
    </location>
</feature>
<accession>A0A1I5KEP7</accession>
<feature type="transmembrane region" description="Helical" evidence="4">
    <location>
        <begin position="137"/>
        <end position="154"/>
    </location>
</feature>
<keyword evidence="7" id="KW-1185">Reference proteome</keyword>